<dbReference type="UniPathway" id="UPA00094"/>
<comment type="subunit">
    <text evidence="14">Homodimer.</text>
</comment>
<dbReference type="EC" id="2.3.1.180" evidence="14"/>
<evidence type="ECO:0000256" key="10">
    <source>
        <dbReference type="ARBA" id="ARBA00051096"/>
    </source>
</evidence>
<evidence type="ECO:0000313" key="18">
    <source>
        <dbReference type="Proteomes" id="UP000183404"/>
    </source>
</evidence>
<dbReference type="Proteomes" id="UP000183404">
    <property type="component" value="Unassembled WGS sequence"/>
</dbReference>
<comment type="catalytic activity">
    <reaction evidence="10">
        <text>malonyl-[ACP] + acetyl-CoA + H(+) = 3-oxobutanoyl-[ACP] + CO2 + CoA</text>
        <dbReference type="Rhea" id="RHEA:12080"/>
        <dbReference type="Rhea" id="RHEA-COMP:9623"/>
        <dbReference type="Rhea" id="RHEA-COMP:9625"/>
        <dbReference type="ChEBI" id="CHEBI:15378"/>
        <dbReference type="ChEBI" id="CHEBI:16526"/>
        <dbReference type="ChEBI" id="CHEBI:57287"/>
        <dbReference type="ChEBI" id="CHEBI:57288"/>
        <dbReference type="ChEBI" id="CHEBI:78449"/>
        <dbReference type="ChEBI" id="CHEBI:78450"/>
        <dbReference type="EC" id="2.3.1.180"/>
    </reaction>
    <physiologicalReaction direction="left-to-right" evidence="10">
        <dbReference type="Rhea" id="RHEA:12081"/>
    </physiologicalReaction>
</comment>
<evidence type="ECO:0000256" key="9">
    <source>
        <dbReference type="ARBA" id="ARBA00023315"/>
    </source>
</evidence>
<keyword evidence="6 14" id="KW-0443">Lipid metabolism</keyword>
<evidence type="ECO:0000259" key="15">
    <source>
        <dbReference type="Pfam" id="PF08541"/>
    </source>
</evidence>
<dbReference type="Pfam" id="PF08545">
    <property type="entry name" value="ACP_syn_III"/>
    <property type="match status" value="1"/>
</dbReference>
<evidence type="ECO:0000259" key="16">
    <source>
        <dbReference type="Pfam" id="PF08545"/>
    </source>
</evidence>
<dbReference type="AlphaFoldDB" id="A0A1G7ULH9"/>
<keyword evidence="7 14" id="KW-0275">Fatty acid biosynthesis</keyword>
<feature type="region of interest" description="ACP-binding" evidence="14">
    <location>
        <begin position="257"/>
        <end position="261"/>
    </location>
</feature>
<evidence type="ECO:0000256" key="5">
    <source>
        <dbReference type="ARBA" id="ARBA00022832"/>
    </source>
</evidence>
<evidence type="ECO:0000256" key="7">
    <source>
        <dbReference type="ARBA" id="ARBA00023160"/>
    </source>
</evidence>
<dbReference type="Pfam" id="PF08541">
    <property type="entry name" value="ACP_syn_III_C"/>
    <property type="match status" value="1"/>
</dbReference>
<dbReference type="PANTHER" id="PTHR43091:SF1">
    <property type="entry name" value="BETA-KETOACYL-[ACYL-CARRIER-PROTEIN] SYNTHASE III, CHLOROPLASTIC"/>
    <property type="match status" value="1"/>
</dbReference>
<dbReference type="GO" id="GO:0004315">
    <property type="term" value="F:3-oxoacyl-[acyl-carrier-protein] synthase activity"/>
    <property type="evidence" value="ECO:0007669"/>
    <property type="project" value="InterPro"/>
</dbReference>
<evidence type="ECO:0000313" key="17">
    <source>
        <dbReference type="EMBL" id="SDG48366.1"/>
    </source>
</evidence>
<feature type="domain" description="Beta-ketoacyl-[acyl-carrier-protein] synthase III N-terminal" evidence="16">
    <location>
        <begin position="110"/>
        <end position="188"/>
    </location>
</feature>
<comment type="function">
    <text evidence="14">Catalyzes the condensation reaction of fatty acid synthesis by the addition to an acyl acceptor of two carbons from malonyl-ACP. Catalyzes the first condensation reaction which initiates fatty acid synthesis and may therefore play a role in governing the total rate of fatty acid production. Possesses both acetoacetyl-ACP synthase and acetyl transacylase activities. Its substrate specificity determines the biosynthesis of branched-chain and/or straight-chain of fatty acids.</text>
</comment>
<feature type="domain" description="Beta-ketoacyl-[acyl-carrier-protein] synthase III C-terminal" evidence="15">
    <location>
        <begin position="240"/>
        <end position="329"/>
    </location>
</feature>
<evidence type="ECO:0000256" key="4">
    <source>
        <dbReference type="ARBA" id="ARBA00022679"/>
    </source>
</evidence>
<dbReference type="NCBIfam" id="TIGR00747">
    <property type="entry name" value="fabH"/>
    <property type="match status" value="1"/>
</dbReference>
<dbReference type="InterPro" id="IPR013751">
    <property type="entry name" value="ACP_syn_III_N"/>
</dbReference>
<dbReference type="Gene3D" id="3.40.47.10">
    <property type="match status" value="1"/>
</dbReference>
<comment type="catalytic activity">
    <reaction evidence="11">
        <text>(2S)-2-methylbutanoyl-CoA + malonyl-[ACP] + H(+) = (4S)-4-methyl-3-oxohexanoyl-[ACP] + CO2 + CoA</text>
        <dbReference type="Rhea" id="RHEA:42276"/>
        <dbReference type="Rhea" id="RHEA-COMP:9623"/>
        <dbReference type="Rhea" id="RHEA-COMP:17148"/>
        <dbReference type="ChEBI" id="CHEBI:15378"/>
        <dbReference type="ChEBI" id="CHEBI:16526"/>
        <dbReference type="ChEBI" id="CHEBI:57287"/>
        <dbReference type="ChEBI" id="CHEBI:78449"/>
        <dbReference type="ChEBI" id="CHEBI:88166"/>
        <dbReference type="ChEBI" id="CHEBI:167462"/>
        <dbReference type="EC" id="2.3.1.300"/>
    </reaction>
    <physiologicalReaction direction="left-to-right" evidence="11">
        <dbReference type="Rhea" id="RHEA:42277"/>
    </physiologicalReaction>
</comment>
<dbReference type="InterPro" id="IPR004655">
    <property type="entry name" value="FabH"/>
</dbReference>
<keyword evidence="4 14" id="KW-0808">Transferase</keyword>
<feature type="active site" evidence="14">
    <location>
        <position position="116"/>
    </location>
</feature>
<comment type="domain">
    <text evidence="14">The last Arg residue of the ACP-binding site is essential for the weak association between ACP/AcpP and FabH.</text>
</comment>
<comment type="catalytic activity">
    <reaction evidence="13">
        <text>3-methylbutanoyl-CoA + malonyl-[ACP] + H(+) = 5-methyl-3-oxohexanoyl-[ACP] + CO2 + CoA</text>
        <dbReference type="Rhea" id="RHEA:42272"/>
        <dbReference type="Rhea" id="RHEA-COMP:9623"/>
        <dbReference type="Rhea" id="RHEA-COMP:9941"/>
        <dbReference type="ChEBI" id="CHEBI:15378"/>
        <dbReference type="ChEBI" id="CHEBI:16526"/>
        <dbReference type="ChEBI" id="CHEBI:57287"/>
        <dbReference type="ChEBI" id="CHEBI:57345"/>
        <dbReference type="ChEBI" id="CHEBI:78449"/>
        <dbReference type="ChEBI" id="CHEBI:78822"/>
        <dbReference type="EC" id="2.3.1.300"/>
    </reaction>
    <physiologicalReaction direction="left-to-right" evidence="13">
        <dbReference type="Rhea" id="RHEA:42273"/>
    </physiologicalReaction>
</comment>
<dbReference type="NCBIfam" id="NF006829">
    <property type="entry name" value="PRK09352.1"/>
    <property type="match status" value="1"/>
</dbReference>
<dbReference type="GO" id="GO:0005737">
    <property type="term" value="C:cytoplasm"/>
    <property type="evidence" value="ECO:0007669"/>
    <property type="project" value="UniProtKB-SubCell"/>
</dbReference>
<keyword evidence="3 14" id="KW-0444">Lipid biosynthesis</keyword>
<proteinExistence type="inferred from homology"/>
<reference evidence="17 18" key="1">
    <citation type="submission" date="2016-10" db="EMBL/GenBank/DDBJ databases">
        <authorList>
            <person name="de Groot N.N."/>
        </authorList>
    </citation>
    <scope>NUCLEOTIDE SEQUENCE [LARGE SCALE GENOMIC DNA]</scope>
    <source>
        <strain evidence="17 18">DSM 569</strain>
    </source>
</reference>
<evidence type="ECO:0000256" key="13">
    <source>
        <dbReference type="ARBA" id="ARBA00052985"/>
    </source>
</evidence>
<organism evidence="17 18">
    <name type="scientific">Thermoanaerobacter thermohydrosulfuricus</name>
    <name type="common">Clostridium thermohydrosulfuricum</name>
    <dbReference type="NCBI Taxonomy" id="1516"/>
    <lineage>
        <taxon>Bacteria</taxon>
        <taxon>Bacillati</taxon>
        <taxon>Bacillota</taxon>
        <taxon>Clostridia</taxon>
        <taxon>Thermoanaerobacterales</taxon>
        <taxon>Thermoanaerobacteraceae</taxon>
        <taxon>Thermoanaerobacter</taxon>
    </lineage>
</organism>
<evidence type="ECO:0000256" key="12">
    <source>
        <dbReference type="ARBA" id="ARBA00052467"/>
    </source>
</evidence>
<dbReference type="EMBL" id="FNBS01000080">
    <property type="protein sequence ID" value="SDG48366.1"/>
    <property type="molecule type" value="Genomic_DNA"/>
</dbReference>
<comment type="subcellular location">
    <subcellularLocation>
        <location evidence="14">Cytoplasm</location>
    </subcellularLocation>
</comment>
<dbReference type="InterPro" id="IPR016039">
    <property type="entry name" value="Thiolase-like"/>
</dbReference>
<dbReference type="PANTHER" id="PTHR43091">
    <property type="entry name" value="3-OXOACYL-[ACYL-CARRIER-PROTEIN] SYNTHASE"/>
    <property type="match status" value="1"/>
</dbReference>
<keyword evidence="14" id="KW-0963">Cytoplasm</keyword>
<comment type="similarity">
    <text evidence="2 14">Belongs to the thiolase-like superfamily. FabH family.</text>
</comment>
<keyword evidence="9 14" id="KW-0012">Acyltransferase</keyword>
<accession>A0A1G7ULH9</accession>
<evidence type="ECO:0000256" key="2">
    <source>
        <dbReference type="ARBA" id="ARBA00008642"/>
    </source>
</evidence>
<dbReference type="GO" id="GO:0033818">
    <property type="term" value="F:beta-ketoacyl-acyl-carrier-protein synthase III activity"/>
    <property type="evidence" value="ECO:0007669"/>
    <property type="project" value="UniProtKB-UniRule"/>
</dbReference>
<evidence type="ECO:0000256" key="3">
    <source>
        <dbReference type="ARBA" id="ARBA00022516"/>
    </source>
</evidence>
<gene>
    <name evidence="14" type="primary">fabH</name>
    <name evidence="17" type="ORF">SAMN04244560_02430</name>
</gene>
<evidence type="ECO:0000256" key="8">
    <source>
        <dbReference type="ARBA" id="ARBA00023268"/>
    </source>
</evidence>
<sequence>MCEKIAAGILGTGSYVPEKVLTNFDLEKMVDTSDEWITTRTGIKERRIADSSQATSDLATKAAKKALEDAKVDPSEIDMIIVATVTPDMNFPSTACIVQANLGAANAAAFDISVGCSGFIYGLAIAQQFVETGMYNKILVIGAETLSKIINWKDRNTCVLFGDGAGAVVVGRVESGYGILSSYLGADGTGGKHLYMPAGGSRMPASEETVKKNLHTIFMEGQEVFKFAVKVMDSATIEALNRCGLKPEDIDMLIPHQANTRIIEAARKRLKLSNDKVYINLDKYGNTSAASVAIALDEAYRKGLIKKGDVILTVAFGAGLTWASSVIRWSK</sequence>
<dbReference type="FunFam" id="3.40.47.10:FF:000004">
    <property type="entry name" value="3-oxoacyl-[acyl-carrier-protein] synthase 3"/>
    <property type="match status" value="1"/>
</dbReference>
<evidence type="ECO:0000256" key="14">
    <source>
        <dbReference type="HAMAP-Rule" id="MF_01815"/>
    </source>
</evidence>
<name>A0A1G7ULH9_THETY</name>
<keyword evidence="8 14" id="KW-0511">Multifunctional enzyme</keyword>
<dbReference type="GO" id="GO:0006633">
    <property type="term" value="P:fatty acid biosynthetic process"/>
    <property type="evidence" value="ECO:0007669"/>
    <property type="project" value="UniProtKB-UniRule"/>
</dbReference>
<feature type="active site" evidence="14">
    <location>
        <position position="286"/>
    </location>
</feature>
<protein>
    <recommendedName>
        <fullName evidence="14">Beta-ketoacyl-[acyl-carrier-protein] synthase III</fullName>
        <shortName evidence="14">Beta-ketoacyl-ACP synthase III</shortName>
        <shortName evidence="14">KAS III</shortName>
        <ecNumber evidence="14">2.3.1.180</ecNumber>
    </recommendedName>
    <alternativeName>
        <fullName evidence="14">3-oxoacyl-[acyl-carrier-protein] synthase 3</fullName>
    </alternativeName>
    <alternativeName>
        <fullName evidence="14">3-oxoacyl-[acyl-carrier-protein] synthase III</fullName>
    </alternativeName>
</protein>
<evidence type="ECO:0000256" key="11">
    <source>
        <dbReference type="ARBA" id="ARBA00052407"/>
    </source>
</evidence>
<dbReference type="SUPFAM" id="SSF53901">
    <property type="entry name" value="Thiolase-like"/>
    <property type="match status" value="1"/>
</dbReference>
<dbReference type="RefSeq" id="WP_004396168.1">
    <property type="nucleotide sequence ID" value="NZ_FNBS01000080.1"/>
</dbReference>
<evidence type="ECO:0000256" key="1">
    <source>
        <dbReference type="ARBA" id="ARBA00005194"/>
    </source>
</evidence>
<keyword evidence="5 14" id="KW-0276">Fatty acid metabolism</keyword>
<dbReference type="InterPro" id="IPR013747">
    <property type="entry name" value="ACP_syn_III_C"/>
</dbReference>
<evidence type="ECO:0000256" key="6">
    <source>
        <dbReference type="ARBA" id="ARBA00023098"/>
    </source>
</evidence>
<dbReference type="HAMAP" id="MF_01815">
    <property type="entry name" value="FabH"/>
    <property type="match status" value="1"/>
</dbReference>
<dbReference type="CDD" id="cd00830">
    <property type="entry name" value="KAS_III"/>
    <property type="match status" value="1"/>
</dbReference>
<feature type="active site" evidence="14">
    <location>
        <position position="256"/>
    </location>
</feature>
<comment type="catalytic activity">
    <reaction evidence="12">
        <text>2-methylpropanoyl-CoA + malonyl-[ACP] + H(+) = 4-methyl-3-oxopentanoyl-[ACP] + CO2 + CoA</text>
        <dbReference type="Rhea" id="RHEA:42268"/>
        <dbReference type="Rhea" id="RHEA-COMP:9623"/>
        <dbReference type="Rhea" id="RHEA-COMP:9940"/>
        <dbReference type="ChEBI" id="CHEBI:15378"/>
        <dbReference type="ChEBI" id="CHEBI:16526"/>
        <dbReference type="ChEBI" id="CHEBI:57287"/>
        <dbReference type="ChEBI" id="CHEBI:57338"/>
        <dbReference type="ChEBI" id="CHEBI:78449"/>
        <dbReference type="ChEBI" id="CHEBI:78820"/>
        <dbReference type="EC" id="2.3.1.300"/>
    </reaction>
    <physiologicalReaction direction="left-to-right" evidence="12">
        <dbReference type="Rhea" id="RHEA:42269"/>
    </physiologicalReaction>
</comment>
<comment type="pathway">
    <text evidence="1 14">Lipid metabolism; fatty acid biosynthesis.</text>
</comment>